<evidence type="ECO:0000313" key="2">
    <source>
        <dbReference type="EnsemblMetazoa" id="tetur08g04910.1"/>
    </source>
</evidence>
<accession>T1KBQ5</accession>
<feature type="compositionally biased region" description="Low complexity" evidence="1">
    <location>
        <begin position="338"/>
        <end position="354"/>
    </location>
</feature>
<proteinExistence type="predicted"/>
<feature type="compositionally biased region" description="Low complexity" evidence="1">
    <location>
        <begin position="385"/>
        <end position="397"/>
    </location>
</feature>
<feature type="compositionally biased region" description="Polar residues" evidence="1">
    <location>
        <begin position="306"/>
        <end position="316"/>
    </location>
</feature>
<feature type="region of interest" description="Disordered" evidence="1">
    <location>
        <begin position="385"/>
        <end position="405"/>
    </location>
</feature>
<reference evidence="3" key="1">
    <citation type="submission" date="2011-08" db="EMBL/GenBank/DDBJ databases">
        <authorList>
            <person name="Rombauts S."/>
        </authorList>
    </citation>
    <scope>NUCLEOTIDE SEQUENCE</scope>
    <source>
        <strain evidence="3">London</strain>
    </source>
</reference>
<dbReference type="EnsemblMetazoa" id="tetur08g04910.1">
    <property type="protein sequence ID" value="tetur08g04910.1"/>
    <property type="gene ID" value="tetur08g04910"/>
</dbReference>
<dbReference type="Proteomes" id="UP000015104">
    <property type="component" value="Unassembled WGS sequence"/>
</dbReference>
<organism evidence="2 3">
    <name type="scientific">Tetranychus urticae</name>
    <name type="common">Two-spotted spider mite</name>
    <dbReference type="NCBI Taxonomy" id="32264"/>
    <lineage>
        <taxon>Eukaryota</taxon>
        <taxon>Metazoa</taxon>
        <taxon>Ecdysozoa</taxon>
        <taxon>Arthropoda</taxon>
        <taxon>Chelicerata</taxon>
        <taxon>Arachnida</taxon>
        <taxon>Acari</taxon>
        <taxon>Acariformes</taxon>
        <taxon>Trombidiformes</taxon>
        <taxon>Prostigmata</taxon>
        <taxon>Eleutherengona</taxon>
        <taxon>Raphignathae</taxon>
        <taxon>Tetranychoidea</taxon>
        <taxon>Tetranychidae</taxon>
        <taxon>Tetranychus</taxon>
    </lineage>
</organism>
<reference evidence="2" key="2">
    <citation type="submission" date="2015-06" db="UniProtKB">
        <authorList>
            <consortium name="EnsemblMetazoa"/>
        </authorList>
    </citation>
    <scope>IDENTIFICATION</scope>
</reference>
<keyword evidence="3" id="KW-1185">Reference proteome</keyword>
<feature type="compositionally biased region" description="Basic and acidic residues" evidence="1">
    <location>
        <begin position="268"/>
        <end position="283"/>
    </location>
</feature>
<dbReference type="EMBL" id="CAEY01001954">
    <property type="status" value="NOT_ANNOTATED_CDS"/>
    <property type="molecule type" value="Genomic_DNA"/>
</dbReference>
<feature type="compositionally biased region" description="Polar residues" evidence="1">
    <location>
        <begin position="257"/>
        <end position="267"/>
    </location>
</feature>
<sequence length="464" mass="50036">MLDSRLTEVSVARSASSASRKISKSGRSGLLKMGKGEPGLRIRPFVKSKVTFSEDTKAEFSTKDSASLYHLDPRFQPDPMNGQIDLTLSTPELSQRSTDNTSCGGYLDKRLSDCSSSRPVAMLAHPVMQKATLVDTSHVVMSQATVCAGAPPLIGSASGSSTSIRGVRRISCDDVNKNGYTRPDTEETQVWLRHQSLPNIQEITEEGATSPGPDCGEREFGLVRGPSKRHKETTGERVLGKMLSRQSEVEEDIDQPPENTGTEISDINSKDESLVRLSYRADEFSPDPASNYSKSTPPKEGGGNGSSESCKIQTNVGCGGNDIANSRRPRKRAAIRPSNSNSSKQSSTESESGSYATACSLFTPISEEEAARQKLDNNGANKLSFHSTDSSISSFSSAKDQDQDTDMLMPISPSNSFSMTNRMSSDSAIYGSHLDQNLPEIVILPTSPAESTIDIVRANEDNQS</sequence>
<name>T1KBQ5_TETUR</name>
<dbReference type="AlphaFoldDB" id="T1KBQ5"/>
<feature type="region of interest" description="Disordered" evidence="1">
    <location>
        <begin position="205"/>
        <end position="355"/>
    </location>
</feature>
<dbReference type="HOGENOM" id="CLU_589680_0_0_1"/>
<protein>
    <submittedName>
        <fullName evidence="2">Uncharacterized protein</fullName>
    </submittedName>
</protein>
<evidence type="ECO:0000313" key="3">
    <source>
        <dbReference type="Proteomes" id="UP000015104"/>
    </source>
</evidence>
<feature type="region of interest" description="Disordered" evidence="1">
    <location>
        <begin position="1"/>
        <end position="36"/>
    </location>
</feature>
<evidence type="ECO:0000256" key="1">
    <source>
        <dbReference type="SAM" id="MobiDB-lite"/>
    </source>
</evidence>
<feature type="compositionally biased region" description="Low complexity" evidence="1">
    <location>
        <begin position="9"/>
        <end position="29"/>
    </location>
</feature>